<gene>
    <name evidence="11" type="ORF">FTX54_004625</name>
</gene>
<dbReference type="OrthoDB" id="9790442at2"/>
<dbReference type="SUPFAM" id="SSF46894">
    <property type="entry name" value="C-terminal effector domain of the bipartite response regulators"/>
    <property type="match status" value="1"/>
</dbReference>
<name>A0A5C7F929_9BACI</name>
<dbReference type="FunFam" id="1.10.10.10:FF:000018">
    <property type="entry name" value="DNA-binding response regulator ResD"/>
    <property type="match status" value="1"/>
</dbReference>
<dbReference type="InterPro" id="IPR036388">
    <property type="entry name" value="WH-like_DNA-bd_sf"/>
</dbReference>
<feature type="modified residue" description="4-aspartylphosphate" evidence="7">
    <location>
        <position position="54"/>
    </location>
</feature>
<dbReference type="GO" id="GO:0005829">
    <property type="term" value="C:cytosol"/>
    <property type="evidence" value="ECO:0007669"/>
    <property type="project" value="TreeGrafter"/>
</dbReference>
<dbReference type="GO" id="GO:0006355">
    <property type="term" value="P:regulation of DNA-templated transcription"/>
    <property type="evidence" value="ECO:0007669"/>
    <property type="project" value="InterPro"/>
</dbReference>
<evidence type="ECO:0000259" key="10">
    <source>
        <dbReference type="PROSITE" id="PS51755"/>
    </source>
</evidence>
<keyword evidence="6" id="KW-0804">Transcription</keyword>
<evidence type="ECO:0000256" key="4">
    <source>
        <dbReference type="ARBA" id="ARBA00023015"/>
    </source>
</evidence>
<reference evidence="11 12" key="1">
    <citation type="submission" date="2024-01" db="EMBL/GenBank/DDBJ databases">
        <title>Complete Genome Sequence of Alkalicoccus halolimnae BZ-SZ-XJ29T, a Moderately Halophilic Bacterium Isolated from a Salt Lake.</title>
        <authorList>
            <person name="Zhao B."/>
        </authorList>
    </citation>
    <scope>NUCLEOTIDE SEQUENCE [LARGE SCALE GENOMIC DNA]</scope>
    <source>
        <strain evidence="11 12">BZ-SZ-XJ29</strain>
    </source>
</reference>
<protein>
    <submittedName>
        <fullName evidence="11">Response regulator transcription factor</fullName>
    </submittedName>
</protein>
<dbReference type="PANTHER" id="PTHR48111:SF40">
    <property type="entry name" value="PHOSPHATE REGULON TRANSCRIPTIONAL REGULATORY PROTEIN PHOB"/>
    <property type="match status" value="1"/>
</dbReference>
<dbReference type="PROSITE" id="PS51755">
    <property type="entry name" value="OMPR_PHOB"/>
    <property type="match status" value="1"/>
</dbReference>
<keyword evidence="3" id="KW-0902">Two-component regulatory system</keyword>
<evidence type="ECO:0000256" key="8">
    <source>
        <dbReference type="PROSITE-ProRule" id="PRU01091"/>
    </source>
</evidence>
<evidence type="ECO:0000256" key="2">
    <source>
        <dbReference type="ARBA" id="ARBA00022553"/>
    </source>
</evidence>
<proteinExistence type="predicted"/>
<evidence type="ECO:0000256" key="6">
    <source>
        <dbReference type="ARBA" id="ARBA00023163"/>
    </source>
</evidence>
<keyword evidence="4" id="KW-0805">Transcription regulation</keyword>
<dbReference type="Pfam" id="PF00072">
    <property type="entry name" value="Response_reg"/>
    <property type="match status" value="1"/>
</dbReference>
<dbReference type="PANTHER" id="PTHR48111">
    <property type="entry name" value="REGULATOR OF RPOS"/>
    <property type="match status" value="1"/>
</dbReference>
<dbReference type="Gene3D" id="6.10.250.690">
    <property type="match status" value="1"/>
</dbReference>
<keyword evidence="12" id="KW-1185">Reference proteome</keyword>
<comment type="subcellular location">
    <subcellularLocation>
        <location evidence="1">Cytoplasm</location>
    </subcellularLocation>
</comment>
<feature type="domain" description="OmpR/PhoB-type" evidence="10">
    <location>
        <begin position="127"/>
        <end position="226"/>
    </location>
</feature>
<evidence type="ECO:0000256" key="7">
    <source>
        <dbReference type="PROSITE-ProRule" id="PRU00169"/>
    </source>
</evidence>
<dbReference type="GO" id="GO:0032993">
    <property type="term" value="C:protein-DNA complex"/>
    <property type="evidence" value="ECO:0007669"/>
    <property type="project" value="TreeGrafter"/>
</dbReference>
<feature type="domain" description="Response regulatory" evidence="9">
    <location>
        <begin position="5"/>
        <end position="118"/>
    </location>
</feature>
<dbReference type="PROSITE" id="PS50110">
    <property type="entry name" value="RESPONSE_REGULATORY"/>
    <property type="match status" value="1"/>
</dbReference>
<dbReference type="Proteomes" id="UP000321816">
    <property type="component" value="Chromosome"/>
</dbReference>
<organism evidence="11 12">
    <name type="scientific">Alkalicoccus halolimnae</name>
    <dbReference type="NCBI Taxonomy" id="1667239"/>
    <lineage>
        <taxon>Bacteria</taxon>
        <taxon>Bacillati</taxon>
        <taxon>Bacillota</taxon>
        <taxon>Bacilli</taxon>
        <taxon>Bacillales</taxon>
        <taxon>Bacillaceae</taxon>
        <taxon>Alkalicoccus</taxon>
    </lineage>
</organism>
<dbReference type="CDD" id="cd00383">
    <property type="entry name" value="trans_reg_C"/>
    <property type="match status" value="1"/>
</dbReference>
<evidence type="ECO:0000256" key="5">
    <source>
        <dbReference type="ARBA" id="ARBA00023125"/>
    </source>
</evidence>
<dbReference type="InterPro" id="IPR016032">
    <property type="entry name" value="Sig_transdc_resp-reg_C-effctor"/>
</dbReference>
<dbReference type="GO" id="GO:0000156">
    <property type="term" value="F:phosphorelay response regulator activity"/>
    <property type="evidence" value="ECO:0007669"/>
    <property type="project" value="TreeGrafter"/>
</dbReference>
<dbReference type="Gene3D" id="3.40.50.2300">
    <property type="match status" value="1"/>
</dbReference>
<dbReference type="InterPro" id="IPR039420">
    <property type="entry name" value="WalR-like"/>
</dbReference>
<dbReference type="FunFam" id="3.40.50.2300:FF:000001">
    <property type="entry name" value="DNA-binding response regulator PhoB"/>
    <property type="match status" value="1"/>
</dbReference>
<dbReference type="Pfam" id="PF00486">
    <property type="entry name" value="Trans_reg_C"/>
    <property type="match status" value="1"/>
</dbReference>
<keyword evidence="2 7" id="KW-0597">Phosphoprotein</keyword>
<accession>A0A5C7F929</accession>
<dbReference type="RefSeq" id="WP_147803229.1">
    <property type="nucleotide sequence ID" value="NZ_CP144914.1"/>
</dbReference>
<dbReference type="EMBL" id="CP144914">
    <property type="protein sequence ID" value="WWD80849.1"/>
    <property type="molecule type" value="Genomic_DNA"/>
</dbReference>
<dbReference type="CDD" id="cd17574">
    <property type="entry name" value="REC_OmpR"/>
    <property type="match status" value="1"/>
</dbReference>
<dbReference type="KEGG" id="ahal:FTX54_004625"/>
<evidence type="ECO:0000259" key="9">
    <source>
        <dbReference type="PROSITE" id="PS50110"/>
    </source>
</evidence>
<dbReference type="InterPro" id="IPR011006">
    <property type="entry name" value="CheY-like_superfamily"/>
</dbReference>
<dbReference type="AlphaFoldDB" id="A0A5C7F929"/>
<sequence>MKKNKILIVEDDEDIRALTALYLEKKGYEVEGTGKGLDAIEKVKKTDYELILLDVMLPGIHGFDVCKKMRERTESPIIFLSSKRSSEDKIAGLNAGGDDYLTKPYDLDELEARIKANLRRGKNEPEQHLITGGPLTVNTGTYEVHKNNQKISLYAKEFQLLEFLMKNKGRVYSAEQIYDRIWGNDSFGDLKTVTVHIRNLRKKIEDNPHEPLLIKTIRGFGYKFEKN</sequence>
<evidence type="ECO:0000256" key="1">
    <source>
        <dbReference type="ARBA" id="ARBA00004496"/>
    </source>
</evidence>
<dbReference type="SMART" id="SM00862">
    <property type="entry name" value="Trans_reg_C"/>
    <property type="match status" value="1"/>
</dbReference>
<dbReference type="InterPro" id="IPR001789">
    <property type="entry name" value="Sig_transdc_resp-reg_receiver"/>
</dbReference>
<evidence type="ECO:0000313" key="11">
    <source>
        <dbReference type="EMBL" id="WWD80849.1"/>
    </source>
</evidence>
<evidence type="ECO:0000256" key="3">
    <source>
        <dbReference type="ARBA" id="ARBA00023012"/>
    </source>
</evidence>
<dbReference type="SMART" id="SM00448">
    <property type="entry name" value="REC"/>
    <property type="match status" value="1"/>
</dbReference>
<dbReference type="GO" id="GO:0000976">
    <property type="term" value="F:transcription cis-regulatory region binding"/>
    <property type="evidence" value="ECO:0007669"/>
    <property type="project" value="TreeGrafter"/>
</dbReference>
<evidence type="ECO:0000313" key="12">
    <source>
        <dbReference type="Proteomes" id="UP000321816"/>
    </source>
</evidence>
<keyword evidence="5 8" id="KW-0238">DNA-binding</keyword>
<feature type="DNA-binding region" description="OmpR/PhoB-type" evidence="8">
    <location>
        <begin position="127"/>
        <end position="226"/>
    </location>
</feature>
<dbReference type="Gene3D" id="1.10.10.10">
    <property type="entry name" value="Winged helix-like DNA-binding domain superfamily/Winged helix DNA-binding domain"/>
    <property type="match status" value="1"/>
</dbReference>
<dbReference type="InterPro" id="IPR001867">
    <property type="entry name" value="OmpR/PhoB-type_DNA-bd"/>
</dbReference>
<dbReference type="SUPFAM" id="SSF52172">
    <property type="entry name" value="CheY-like"/>
    <property type="match status" value="1"/>
</dbReference>